<dbReference type="EMBL" id="UEGW01000001">
    <property type="protein sequence ID" value="SRX94805.1"/>
    <property type="molecule type" value="Genomic_DNA"/>
</dbReference>
<accession>A0A375Z1E5</accession>
<feature type="region of interest" description="Disordered" evidence="1">
    <location>
        <begin position="1"/>
        <end position="24"/>
    </location>
</feature>
<proteinExistence type="predicted"/>
<dbReference type="InterPro" id="IPR052209">
    <property type="entry name" value="CbiZ"/>
</dbReference>
<feature type="compositionally biased region" description="Basic and acidic residues" evidence="1">
    <location>
        <begin position="13"/>
        <end position="24"/>
    </location>
</feature>
<dbReference type="Proteomes" id="UP000252015">
    <property type="component" value="Unassembled WGS sequence"/>
</dbReference>
<evidence type="ECO:0000313" key="2">
    <source>
        <dbReference type="EMBL" id="SRX94805.1"/>
    </source>
</evidence>
<protein>
    <recommendedName>
        <fullName evidence="4">Adenosylcobinamide amidohydrolase</fullName>
    </recommendedName>
</protein>
<keyword evidence="3" id="KW-1185">Reference proteome</keyword>
<name>A0A375Z1E5_MYCSH</name>
<dbReference type="PANTHER" id="PTHR35336:SF5">
    <property type="entry name" value="ADENOSYLCOBINAMIDE AMIDOHYDROLASE"/>
    <property type="match status" value="1"/>
</dbReference>
<dbReference type="PANTHER" id="PTHR35336">
    <property type="entry name" value="ADENOSYLCOBINAMIDE AMIDOHYDROLASE"/>
    <property type="match status" value="1"/>
</dbReference>
<dbReference type="Pfam" id="PF01955">
    <property type="entry name" value="CbiZ"/>
    <property type="match status" value="1"/>
</dbReference>
<organism evidence="2 3">
    <name type="scientific">Mycobacterium shimoidei</name>
    <dbReference type="NCBI Taxonomy" id="29313"/>
    <lineage>
        <taxon>Bacteria</taxon>
        <taxon>Bacillati</taxon>
        <taxon>Actinomycetota</taxon>
        <taxon>Actinomycetes</taxon>
        <taxon>Mycobacteriales</taxon>
        <taxon>Mycobacteriaceae</taxon>
        <taxon>Mycobacterium</taxon>
    </lineage>
</organism>
<sequence>MQITPGDQPAVSVREDSSVDPRLTTRVENGRTSPVLVWRFTEPRLCISSAPLGGGIGLRRWVINATVPLDYDRHDPDRHAIEIGAALGLDGAGCGLLTAVDVTRHHLAADGGVHAAATVGLSSPAWAAAPDGHFRRERPPQRVGTINVVVAVPVRLCQAALVNAISTATEAKVQALHDAGVRATGTASDAIVVHCPTDGAAETYGGPRSMFGARIARAVHAVVLAGSRAWISVHQGARP</sequence>
<gene>
    <name evidence="2" type="ORF">MSP7336_03067</name>
</gene>
<evidence type="ECO:0000313" key="3">
    <source>
        <dbReference type="Proteomes" id="UP000252015"/>
    </source>
</evidence>
<dbReference type="AlphaFoldDB" id="A0A375Z1E5"/>
<reference evidence="2 3" key="1">
    <citation type="submission" date="2018-05" db="EMBL/GenBank/DDBJ databases">
        <authorList>
            <consortium name="IHU Genomes"/>
        </authorList>
    </citation>
    <scope>NUCLEOTIDE SEQUENCE [LARGE SCALE GENOMIC DNA]</scope>
    <source>
        <strain evidence="2 3">P7336</strain>
    </source>
</reference>
<evidence type="ECO:0000256" key="1">
    <source>
        <dbReference type="SAM" id="MobiDB-lite"/>
    </source>
</evidence>
<dbReference type="STRING" id="29313.BHQ16_11860"/>
<dbReference type="InterPro" id="IPR002808">
    <property type="entry name" value="AdoCbi_amidolase"/>
</dbReference>
<evidence type="ECO:0008006" key="4">
    <source>
        <dbReference type="Google" id="ProtNLM"/>
    </source>
</evidence>